<dbReference type="Proteomes" id="UP000000321">
    <property type="component" value="Unassembled WGS sequence"/>
</dbReference>
<keyword evidence="3 7" id="KW-0808">Transferase</keyword>
<dbReference type="BioCyc" id="AURANTIMONAS:SI859A1_01034-MONOMER"/>
<dbReference type="PROSITE" id="PS51186">
    <property type="entry name" value="GNAT"/>
    <property type="match status" value="1"/>
</dbReference>
<dbReference type="Pfam" id="PF13508">
    <property type="entry name" value="Acetyltransf_7"/>
    <property type="match status" value="1"/>
</dbReference>
<evidence type="ECO:0000313" key="8">
    <source>
        <dbReference type="Proteomes" id="UP000000321"/>
    </source>
</evidence>
<dbReference type="PANTHER" id="PTHR36449:SF1">
    <property type="entry name" value="ACETYLTRANSFERASE"/>
    <property type="match status" value="1"/>
</dbReference>
<dbReference type="GO" id="GO:0016747">
    <property type="term" value="F:acyltransferase activity, transferring groups other than amino-acyl groups"/>
    <property type="evidence" value="ECO:0007669"/>
    <property type="project" value="InterPro"/>
</dbReference>
<comment type="catalytic activity">
    <reaction evidence="5">
        <text>glycyl-tRNA(Gly) + acetyl-CoA = N-acetylglycyl-tRNA(Gly) + CoA + H(+)</text>
        <dbReference type="Rhea" id="RHEA:81867"/>
        <dbReference type="Rhea" id="RHEA-COMP:9683"/>
        <dbReference type="Rhea" id="RHEA-COMP:19766"/>
        <dbReference type="ChEBI" id="CHEBI:15378"/>
        <dbReference type="ChEBI" id="CHEBI:57287"/>
        <dbReference type="ChEBI" id="CHEBI:57288"/>
        <dbReference type="ChEBI" id="CHEBI:78522"/>
        <dbReference type="ChEBI" id="CHEBI:232036"/>
    </reaction>
</comment>
<dbReference type="RefSeq" id="WP_009208897.1">
    <property type="nucleotide sequence ID" value="NZ_BBWP01000022.1"/>
</dbReference>
<dbReference type="InterPro" id="IPR016181">
    <property type="entry name" value="Acyl_CoA_acyltransferase"/>
</dbReference>
<dbReference type="CDD" id="cd04301">
    <property type="entry name" value="NAT_SF"/>
    <property type="match status" value="1"/>
</dbReference>
<evidence type="ECO:0000256" key="1">
    <source>
        <dbReference type="ARBA" id="ARBA00022491"/>
    </source>
</evidence>
<dbReference type="EMBL" id="AAPJ01000002">
    <property type="protein sequence ID" value="EAS50908.1"/>
    <property type="molecule type" value="Genomic_DNA"/>
</dbReference>
<keyword evidence="1" id="KW-0678">Repressor</keyword>
<dbReference type="HOGENOM" id="CLU_101288_0_0_5"/>
<dbReference type="AlphaFoldDB" id="Q1YJG5"/>
<dbReference type="InterPro" id="IPR000182">
    <property type="entry name" value="GNAT_dom"/>
</dbReference>
<accession>Q1YJG5</accession>
<dbReference type="PANTHER" id="PTHR36449">
    <property type="entry name" value="ACETYLTRANSFERASE-RELATED"/>
    <property type="match status" value="1"/>
</dbReference>
<evidence type="ECO:0000256" key="3">
    <source>
        <dbReference type="ARBA" id="ARBA00022679"/>
    </source>
</evidence>
<keyword evidence="2" id="KW-1277">Toxin-antitoxin system</keyword>
<keyword evidence="8" id="KW-1185">Reference proteome</keyword>
<dbReference type="Gene3D" id="3.40.630.30">
    <property type="match status" value="1"/>
</dbReference>
<reference evidence="7 8" key="1">
    <citation type="journal article" date="2008" name="Appl. Environ. Microbiol.">
        <title>Genomic insights into Mn(II) oxidation by the marine alphaproteobacterium Aurantimonas sp. strain SI85-9A1.</title>
        <authorList>
            <person name="Dick G.J."/>
            <person name="Podell S."/>
            <person name="Johnson H.A."/>
            <person name="Rivera-Espinoza Y."/>
            <person name="Bernier-Latmani R."/>
            <person name="McCarthy J.K."/>
            <person name="Torpey J.W."/>
            <person name="Clement B.G."/>
            <person name="Gaasterland T."/>
            <person name="Tebo B.M."/>
        </authorList>
    </citation>
    <scope>NUCLEOTIDE SEQUENCE [LARGE SCALE GENOMIC DNA]</scope>
    <source>
        <strain evidence="7 8">SI85-9A1</strain>
    </source>
</reference>
<name>Q1YJG5_AURMS</name>
<evidence type="ECO:0000256" key="5">
    <source>
        <dbReference type="ARBA" id="ARBA00049880"/>
    </source>
</evidence>
<organism evidence="7 8">
    <name type="scientific">Aurantimonas manganoxydans (strain ATCC BAA-1229 / DSM 21871 / SI85-9A1)</name>
    <dbReference type="NCBI Taxonomy" id="287752"/>
    <lineage>
        <taxon>Bacteria</taxon>
        <taxon>Pseudomonadati</taxon>
        <taxon>Pseudomonadota</taxon>
        <taxon>Alphaproteobacteria</taxon>
        <taxon>Hyphomicrobiales</taxon>
        <taxon>Aurantimonadaceae</taxon>
        <taxon>Aurantimonas</taxon>
    </lineage>
</organism>
<sequence>MGDFRALGLFAPEPLTDSHDFSDFRCGKPSLDEWLSDMALHNQSANYTRTFVVRDANMHVRAYYALCAGMILRKDVPRSQRPHGTPVEIPIALLARLAVHEDLHGHGIGKALLANALRNAASASQAVAFRAVVVDALDEEAAQFYRNLGFQPTKISPLKLILPTQDILASMAD</sequence>
<evidence type="ECO:0000313" key="7">
    <source>
        <dbReference type="EMBL" id="EAS50908.1"/>
    </source>
</evidence>
<keyword evidence="4" id="KW-0012">Acyltransferase</keyword>
<comment type="caution">
    <text evidence="7">The sequence shown here is derived from an EMBL/GenBank/DDBJ whole genome shotgun (WGS) entry which is preliminary data.</text>
</comment>
<dbReference type="SUPFAM" id="SSF55729">
    <property type="entry name" value="Acyl-CoA N-acyltransferases (Nat)"/>
    <property type="match status" value="1"/>
</dbReference>
<feature type="domain" description="N-acetyltransferase" evidence="6">
    <location>
        <begin position="22"/>
        <end position="173"/>
    </location>
</feature>
<protein>
    <submittedName>
        <fullName evidence="7">Putative N-acetyltransferase</fullName>
    </submittedName>
</protein>
<evidence type="ECO:0000256" key="4">
    <source>
        <dbReference type="ARBA" id="ARBA00023315"/>
    </source>
</evidence>
<gene>
    <name evidence="7" type="ORF">SI859A1_01034</name>
</gene>
<evidence type="ECO:0000259" key="6">
    <source>
        <dbReference type="PROSITE" id="PS51186"/>
    </source>
</evidence>
<evidence type="ECO:0000256" key="2">
    <source>
        <dbReference type="ARBA" id="ARBA00022649"/>
    </source>
</evidence>
<proteinExistence type="predicted"/>